<reference evidence="3" key="1">
    <citation type="submission" date="2022-10" db="EMBL/GenBank/DDBJ databases">
        <title>The complete genomes of actinobacterial strains from the NBC collection.</title>
        <authorList>
            <person name="Joergensen T.S."/>
            <person name="Alvarez Arevalo M."/>
            <person name="Sterndorff E.B."/>
            <person name="Faurdal D."/>
            <person name="Vuksanovic O."/>
            <person name="Mourched A.-S."/>
            <person name="Charusanti P."/>
            <person name="Shaw S."/>
            <person name="Blin K."/>
            <person name="Weber T."/>
        </authorList>
    </citation>
    <scope>NUCLEOTIDE SEQUENCE</scope>
    <source>
        <strain evidence="3">NBC_01432</strain>
    </source>
</reference>
<dbReference type="InterPro" id="IPR036890">
    <property type="entry name" value="HATPase_C_sf"/>
</dbReference>
<evidence type="ECO:0000256" key="1">
    <source>
        <dbReference type="ARBA" id="ARBA00022527"/>
    </source>
</evidence>
<name>A0ABZ1ZZ74_STRNV</name>
<keyword evidence="1" id="KW-0808">Transferase</keyword>
<dbReference type="GeneID" id="91345463"/>
<keyword evidence="1" id="KW-0723">Serine/threonine-protein kinase</keyword>
<accession>A0ABZ1ZZ74</accession>
<evidence type="ECO:0000313" key="4">
    <source>
        <dbReference type="Proteomes" id="UP001432209"/>
    </source>
</evidence>
<dbReference type="Pfam" id="PF13581">
    <property type="entry name" value="HATPase_c_2"/>
    <property type="match status" value="1"/>
</dbReference>
<keyword evidence="3" id="KW-0067">ATP-binding</keyword>
<dbReference type="InterPro" id="IPR050267">
    <property type="entry name" value="Anti-sigma-factor_SerPK"/>
</dbReference>
<dbReference type="GO" id="GO:0005524">
    <property type="term" value="F:ATP binding"/>
    <property type="evidence" value="ECO:0007669"/>
    <property type="project" value="UniProtKB-KW"/>
</dbReference>
<feature type="domain" description="Histidine kinase/HSP90-like ATPase" evidence="2">
    <location>
        <begin position="19"/>
        <end position="139"/>
    </location>
</feature>
<evidence type="ECO:0000313" key="3">
    <source>
        <dbReference type="EMBL" id="WUX51763.1"/>
    </source>
</evidence>
<dbReference type="RefSeq" id="WP_329075436.1">
    <property type="nucleotide sequence ID" value="NZ_CP108849.2"/>
</dbReference>
<sequence>MPSPQAQEAVTVRVFTQRFSATRRGARLARRLATQQLDAWGIPYGSGPSDATALVVAELAANAVLHGRVPGRDFALRLAYNSAKDLVRVEVTDTHNALPARAPRDAAGDGETGRGLVLVDAIAVRWGVSGRSGPGKTVWAYVPASRERA</sequence>
<dbReference type="EMBL" id="CP109495">
    <property type="protein sequence ID" value="WUX51763.1"/>
    <property type="molecule type" value="Genomic_DNA"/>
</dbReference>
<dbReference type="PANTHER" id="PTHR35526">
    <property type="entry name" value="ANTI-SIGMA-F FACTOR RSBW-RELATED"/>
    <property type="match status" value="1"/>
</dbReference>
<keyword evidence="1" id="KW-0418">Kinase</keyword>
<protein>
    <submittedName>
        <fullName evidence="3">ATP-binding protein</fullName>
    </submittedName>
</protein>
<dbReference type="SUPFAM" id="SSF55874">
    <property type="entry name" value="ATPase domain of HSP90 chaperone/DNA topoisomerase II/histidine kinase"/>
    <property type="match status" value="1"/>
</dbReference>
<keyword evidence="3" id="KW-0547">Nucleotide-binding</keyword>
<dbReference type="InterPro" id="IPR003594">
    <property type="entry name" value="HATPase_dom"/>
</dbReference>
<gene>
    <name evidence="3" type="ORF">OG442_09560</name>
</gene>
<dbReference type="PANTHER" id="PTHR35526:SF3">
    <property type="entry name" value="ANTI-SIGMA-F FACTOR RSBW"/>
    <property type="match status" value="1"/>
</dbReference>
<evidence type="ECO:0000259" key="2">
    <source>
        <dbReference type="Pfam" id="PF13581"/>
    </source>
</evidence>
<dbReference type="Proteomes" id="UP001432209">
    <property type="component" value="Chromosome"/>
</dbReference>
<organism evidence="3 4">
    <name type="scientific">Streptomyces niveus</name>
    <name type="common">Streptomyces spheroides</name>
    <dbReference type="NCBI Taxonomy" id="193462"/>
    <lineage>
        <taxon>Bacteria</taxon>
        <taxon>Bacillati</taxon>
        <taxon>Actinomycetota</taxon>
        <taxon>Actinomycetes</taxon>
        <taxon>Kitasatosporales</taxon>
        <taxon>Streptomycetaceae</taxon>
        <taxon>Streptomyces</taxon>
    </lineage>
</organism>
<keyword evidence="4" id="KW-1185">Reference proteome</keyword>
<proteinExistence type="predicted"/>
<dbReference type="CDD" id="cd16936">
    <property type="entry name" value="HATPase_RsbW-like"/>
    <property type="match status" value="1"/>
</dbReference>
<dbReference type="Gene3D" id="3.30.565.10">
    <property type="entry name" value="Histidine kinase-like ATPase, C-terminal domain"/>
    <property type="match status" value="1"/>
</dbReference>